<comment type="caution">
    <text evidence="2">The sequence shown here is derived from an EMBL/GenBank/DDBJ whole genome shotgun (WGS) entry which is preliminary data.</text>
</comment>
<reference evidence="2" key="1">
    <citation type="journal article" date="2020" name="mSystems">
        <title>Genome- and Community-Level Interaction Insights into Carbon Utilization and Element Cycling Functions of Hydrothermarchaeota in Hydrothermal Sediment.</title>
        <authorList>
            <person name="Zhou Z."/>
            <person name="Liu Y."/>
            <person name="Xu W."/>
            <person name="Pan J."/>
            <person name="Luo Z.H."/>
            <person name="Li M."/>
        </authorList>
    </citation>
    <scope>NUCLEOTIDE SEQUENCE [LARGE SCALE GENOMIC DNA]</scope>
    <source>
        <strain evidence="2">SpSt-374</strain>
    </source>
</reference>
<organism evidence="2">
    <name type="scientific">Planktothricoides sp. SpSt-374</name>
    <dbReference type="NCBI Taxonomy" id="2282167"/>
    <lineage>
        <taxon>Bacteria</taxon>
        <taxon>Bacillati</taxon>
        <taxon>Cyanobacteriota</taxon>
        <taxon>Cyanophyceae</taxon>
        <taxon>Oscillatoriophycideae</taxon>
        <taxon>Oscillatoriales</taxon>
        <taxon>Oscillatoriaceae</taxon>
        <taxon>Planktothricoides</taxon>
    </lineage>
</organism>
<dbReference type="EMBL" id="DSPX01000158">
    <property type="protein sequence ID" value="HGG02016.1"/>
    <property type="molecule type" value="Genomic_DNA"/>
</dbReference>
<dbReference type="Pfam" id="PF14436">
    <property type="entry name" value="EndoU_bacteria"/>
    <property type="match status" value="1"/>
</dbReference>
<protein>
    <recommendedName>
        <fullName evidence="1">Bacterial EndoU nuclease domain-containing protein</fullName>
    </recommendedName>
</protein>
<dbReference type="InterPro" id="IPR029501">
    <property type="entry name" value="EndoU_bac"/>
</dbReference>
<feature type="domain" description="Bacterial EndoU nuclease" evidence="1">
    <location>
        <begin position="54"/>
        <end position="193"/>
    </location>
</feature>
<dbReference type="AlphaFoldDB" id="A0A7C3VT66"/>
<evidence type="ECO:0000259" key="1">
    <source>
        <dbReference type="Pfam" id="PF14436"/>
    </source>
</evidence>
<dbReference type="GO" id="GO:0004519">
    <property type="term" value="F:endonuclease activity"/>
    <property type="evidence" value="ECO:0007669"/>
    <property type="project" value="InterPro"/>
</dbReference>
<sequence>MIGRICVNLKSVKISLIGLICFLLVLSISATAQGQGIDCRSASHWVTAYNGKQVNHAHIFCGEINQQGRLVGFHARPRGQNPSTVRQFTITQAANAQGIYGGEWTYAGSPQATKFSTMFPDRCTREQILNSIAHAEANRVQCPAGAPSWAWCGLNRPANNNQPNRFCPANNGTTYTIAGATNRDNKINTAFPLRR</sequence>
<accession>A0A7C3VT66</accession>
<evidence type="ECO:0000313" key="2">
    <source>
        <dbReference type="EMBL" id="HGG02016.1"/>
    </source>
</evidence>
<proteinExistence type="predicted"/>
<gene>
    <name evidence="2" type="ORF">ENR15_15575</name>
</gene>
<name>A0A7C3VT66_9CYAN</name>